<dbReference type="InterPro" id="IPR002123">
    <property type="entry name" value="Plipid/glycerol_acylTrfase"/>
</dbReference>
<dbReference type="GO" id="GO:0019432">
    <property type="term" value="P:triglyceride biosynthetic process"/>
    <property type="evidence" value="ECO:0007669"/>
    <property type="project" value="TreeGrafter"/>
</dbReference>
<keyword evidence="3 6" id="KW-0808">Transferase</keyword>
<dbReference type="GO" id="GO:0031966">
    <property type="term" value="C:mitochondrial membrane"/>
    <property type="evidence" value="ECO:0007669"/>
    <property type="project" value="TreeGrafter"/>
</dbReference>
<evidence type="ECO:0000256" key="2">
    <source>
        <dbReference type="ARBA" id="ARBA00007937"/>
    </source>
</evidence>
<evidence type="ECO:0000256" key="3">
    <source>
        <dbReference type="ARBA" id="ARBA00022679"/>
    </source>
</evidence>
<dbReference type="AlphaFoldDB" id="A0A914UZ98"/>
<dbReference type="InterPro" id="IPR041728">
    <property type="entry name" value="GPAT/DHAPAT_LPLAT"/>
</dbReference>
<dbReference type="Pfam" id="PF19277">
    <property type="entry name" value="GPAT_C"/>
    <property type="match status" value="1"/>
</dbReference>
<evidence type="ECO:0000313" key="9">
    <source>
        <dbReference type="WBParaSite" id="PSAMB.scaffold1383size32327.g12817.t1"/>
    </source>
</evidence>
<evidence type="ECO:0000256" key="1">
    <source>
        <dbReference type="ARBA" id="ARBA00004184"/>
    </source>
</evidence>
<sequence>MIAAGELCFDSASESDSCVAMANDVDSEYTNLLAEFERERDLVWITRSKTFPQIPGRPHRSAQQIQTDTLASERVQEVIEEEIVRRKWPRTAVEAEAKEMIATMGHNFQLTTVRAIGYGFTKVVKRVFSGIHVNTDRIEEVRERCRQDPVVFMPTHSSYMDFLLLSYVCFAYELPLPAIAAGMDFMNSKVMGEALRRCGAFFIRRSFGQDRLYWAIFTEYVQSHLIMADRPVEFFPEGTRSRTGKSLFPKYGLLQVLLEPYLRSQVFDLTIVPVSMNYDKILEETLYGYELLGFPKPKESTSGLLKARNVLNMDFGAVFVTFGEPISVRDYFGSILERSEHALQPDARFSLSATEREAIRVFGHRIIKIHNKNGVTKIWSLAAAVCADLLVEQPIPADQISHSQLLKRLQQLFNLTERLGFKLSLCKGSVLQDLNYFLQMHANIVTYDAGTGILTVPAMPSGLTDGRVPAEIVGTAVPRIVLANYANKMLHLFADVGYVALALRNRSSSRPVDDVFEDFRFLQTILNRDFVCVPSEEHSSFEEAVDRLEKAGAISRQSGGIDVHSSADLLALTNLLTPFLVAYIIIYRSILSQPGRHWTESDLVAFAQQHIAALLLSNTINQHTVASASSSSSSSSMVGVRHSMLSTDLLKNAFQSLVACGGLTKTETNNGHYAVDVVRTSHFAERLGAFAPFDWRSVFQAQAKL</sequence>
<comment type="subcellular location">
    <subcellularLocation>
        <location evidence="1">Endomembrane system</location>
        <topology evidence="1">Peripheral membrane protein</topology>
    </subcellularLocation>
</comment>
<evidence type="ECO:0000313" key="8">
    <source>
        <dbReference type="Proteomes" id="UP000887566"/>
    </source>
</evidence>
<proteinExistence type="inferred from homology"/>
<reference evidence="9" key="1">
    <citation type="submission" date="2022-11" db="UniProtKB">
        <authorList>
            <consortium name="WormBaseParasite"/>
        </authorList>
    </citation>
    <scope>IDENTIFICATION</scope>
</reference>
<evidence type="ECO:0000256" key="6">
    <source>
        <dbReference type="PIRNR" id="PIRNR000437"/>
    </source>
</evidence>
<dbReference type="PIRSF" id="PIRSF000437">
    <property type="entry name" value="GPAT_DHAPAT"/>
    <property type="match status" value="1"/>
</dbReference>
<keyword evidence="4" id="KW-0472">Membrane</keyword>
<dbReference type="InterPro" id="IPR045520">
    <property type="entry name" value="GPAT/DHAPAT_C"/>
</dbReference>
<dbReference type="Pfam" id="PF01553">
    <property type="entry name" value="Acyltransferase"/>
    <property type="match status" value="1"/>
</dbReference>
<evidence type="ECO:0000256" key="5">
    <source>
        <dbReference type="ARBA" id="ARBA00023315"/>
    </source>
</evidence>
<dbReference type="SUPFAM" id="SSF69593">
    <property type="entry name" value="Glycerol-3-phosphate (1)-acyltransferase"/>
    <property type="match status" value="1"/>
</dbReference>
<dbReference type="InterPro" id="IPR022284">
    <property type="entry name" value="GPAT/DHAPAT"/>
</dbReference>
<dbReference type="WBParaSite" id="PSAMB.scaffold1383size32327.g12817.t1">
    <property type="protein sequence ID" value="PSAMB.scaffold1383size32327.g12817.t1"/>
    <property type="gene ID" value="PSAMB.scaffold1383size32327.g12817"/>
</dbReference>
<dbReference type="GO" id="GO:0016287">
    <property type="term" value="F:glycerone-phosphate O-acyltransferase activity"/>
    <property type="evidence" value="ECO:0007669"/>
    <property type="project" value="TreeGrafter"/>
</dbReference>
<dbReference type="CDD" id="cd07993">
    <property type="entry name" value="LPLAT_DHAPAT-like"/>
    <property type="match status" value="1"/>
</dbReference>
<dbReference type="GO" id="GO:0008654">
    <property type="term" value="P:phospholipid biosynthetic process"/>
    <property type="evidence" value="ECO:0007669"/>
    <property type="project" value="TreeGrafter"/>
</dbReference>
<keyword evidence="8" id="KW-1185">Reference proteome</keyword>
<feature type="domain" description="Phospholipid/glycerol acyltransferase" evidence="7">
    <location>
        <begin position="150"/>
        <end position="279"/>
    </location>
</feature>
<dbReference type="GO" id="GO:0006631">
    <property type="term" value="P:fatty acid metabolic process"/>
    <property type="evidence" value="ECO:0007669"/>
    <property type="project" value="TreeGrafter"/>
</dbReference>
<dbReference type="PANTHER" id="PTHR12563:SF17">
    <property type="entry name" value="DIHYDROXYACETONE PHOSPHATE ACYLTRANSFERASE"/>
    <property type="match status" value="1"/>
</dbReference>
<protein>
    <submittedName>
        <fullName evidence="9">Phospholipid/glycerol acyltransferase domain-containing protein</fullName>
    </submittedName>
</protein>
<dbReference type="GO" id="GO:0004366">
    <property type="term" value="F:glycerol-3-phosphate O-acyltransferase activity"/>
    <property type="evidence" value="ECO:0007669"/>
    <property type="project" value="TreeGrafter"/>
</dbReference>
<dbReference type="Proteomes" id="UP000887566">
    <property type="component" value="Unplaced"/>
</dbReference>
<accession>A0A914UZ98</accession>
<dbReference type="PANTHER" id="PTHR12563">
    <property type="entry name" value="GLYCEROL-3-PHOSPHATE ACYLTRANSFERASE"/>
    <property type="match status" value="1"/>
</dbReference>
<evidence type="ECO:0000259" key="7">
    <source>
        <dbReference type="SMART" id="SM00563"/>
    </source>
</evidence>
<name>A0A914UZ98_9BILA</name>
<dbReference type="SMART" id="SM00563">
    <property type="entry name" value="PlsC"/>
    <property type="match status" value="1"/>
</dbReference>
<dbReference type="GO" id="GO:0008611">
    <property type="term" value="P:ether lipid biosynthetic process"/>
    <property type="evidence" value="ECO:0007669"/>
    <property type="project" value="TreeGrafter"/>
</dbReference>
<organism evidence="8 9">
    <name type="scientific">Plectus sambesii</name>
    <dbReference type="NCBI Taxonomy" id="2011161"/>
    <lineage>
        <taxon>Eukaryota</taxon>
        <taxon>Metazoa</taxon>
        <taxon>Ecdysozoa</taxon>
        <taxon>Nematoda</taxon>
        <taxon>Chromadorea</taxon>
        <taxon>Plectida</taxon>
        <taxon>Plectina</taxon>
        <taxon>Plectoidea</taxon>
        <taxon>Plectidae</taxon>
        <taxon>Plectus</taxon>
    </lineage>
</organism>
<comment type="similarity">
    <text evidence="2 6">Belongs to the GPAT/DAPAT family.</text>
</comment>
<dbReference type="GO" id="GO:0005778">
    <property type="term" value="C:peroxisomal membrane"/>
    <property type="evidence" value="ECO:0007669"/>
    <property type="project" value="TreeGrafter"/>
</dbReference>
<dbReference type="GO" id="GO:0012505">
    <property type="term" value="C:endomembrane system"/>
    <property type="evidence" value="ECO:0007669"/>
    <property type="project" value="UniProtKB-SubCell"/>
</dbReference>
<keyword evidence="5 6" id="KW-0012">Acyltransferase</keyword>
<evidence type="ECO:0000256" key="4">
    <source>
        <dbReference type="ARBA" id="ARBA00023136"/>
    </source>
</evidence>